<protein>
    <submittedName>
        <fullName evidence="2">Uncharacterized protein</fullName>
    </submittedName>
</protein>
<dbReference type="AlphaFoldDB" id="A0A2H1GL62"/>
<feature type="compositionally biased region" description="Polar residues" evidence="1">
    <location>
        <begin position="141"/>
        <end position="159"/>
    </location>
</feature>
<reference evidence="3" key="1">
    <citation type="submission" date="2017-05" db="EMBL/GenBank/DDBJ databases">
        <authorList>
            <person name="Song R."/>
            <person name="Chenine A.L."/>
            <person name="Ruprecht R.M."/>
        </authorList>
    </citation>
    <scope>NUCLEOTIDE SEQUENCE [LARGE SCALE GENOMIC DNA]</scope>
</reference>
<proteinExistence type="predicted"/>
<sequence>MATPNLDEFFRVNFNTAIAKITTDTATALQELQSLLLDPRLPRLYRLRANFALADLHECEALAEEYRLDAERSYTELRELLPIGNTIEPKLEPKLVLIRAGLDELAEERSSNNRVEVDNEDNMEESAVSLQEELAAREAPSSPTMLPNIYTYQQSSSQMDSDHRMGDDESQPTSMAYLPSDPPLLSVLPSRLMPPARASVPRSPKRKSSSKDETLQPNSPMKKHLR</sequence>
<evidence type="ECO:0000313" key="3">
    <source>
        <dbReference type="Proteomes" id="UP000245764"/>
    </source>
</evidence>
<feature type="compositionally biased region" description="Low complexity" evidence="1">
    <location>
        <begin position="183"/>
        <end position="195"/>
    </location>
</feature>
<feature type="region of interest" description="Disordered" evidence="1">
    <location>
        <begin position="108"/>
        <end position="226"/>
    </location>
</feature>
<feature type="compositionally biased region" description="Basic and acidic residues" evidence="1">
    <location>
        <begin position="108"/>
        <end position="117"/>
    </location>
</feature>
<dbReference type="EMBL" id="LT854258">
    <property type="protein sequence ID" value="SMR54258.1"/>
    <property type="molecule type" value="Genomic_DNA"/>
</dbReference>
<evidence type="ECO:0000256" key="1">
    <source>
        <dbReference type="SAM" id="MobiDB-lite"/>
    </source>
</evidence>
<organism evidence="2 3">
    <name type="scientific">Zymoseptoria tritici ST99CH_1E4</name>
    <dbReference type="NCBI Taxonomy" id="1276532"/>
    <lineage>
        <taxon>Eukaryota</taxon>
        <taxon>Fungi</taxon>
        <taxon>Dikarya</taxon>
        <taxon>Ascomycota</taxon>
        <taxon>Pezizomycotina</taxon>
        <taxon>Dothideomycetes</taxon>
        <taxon>Dothideomycetidae</taxon>
        <taxon>Mycosphaerellales</taxon>
        <taxon>Mycosphaerellaceae</taxon>
        <taxon>Zymoseptoria</taxon>
    </lineage>
</organism>
<name>A0A2H1GL62_ZYMTR</name>
<evidence type="ECO:0000313" key="2">
    <source>
        <dbReference type="EMBL" id="SMR54258.1"/>
    </source>
</evidence>
<accession>A0A2H1GL62</accession>
<gene>
    <name evidence="2" type="ORF">ZT1E4_G7016</name>
</gene>
<dbReference type="Proteomes" id="UP000245764">
    <property type="component" value="Chromosome 6"/>
</dbReference>